<sequence>MAISQEIKDAIHSITLEYWAAHSRPLLLSNLPPLVEAQVTNYKNMLEKRTLKSVIKEVAAEGQVRLVMHPTHKAKVGVVPTSAVYEFEEEARPAPAKDSDTSKPREDEPVLLLLRALARLSPEELEKVNIPVAVLVKLLK</sequence>
<protein>
    <submittedName>
        <fullName evidence="1">Uncharacterized protein</fullName>
    </submittedName>
</protein>
<dbReference type="AlphaFoldDB" id="A0A1C2ECZ1"/>
<gene>
    <name evidence="1" type="ORF">BBI10_04205</name>
</gene>
<dbReference type="EMBL" id="MDEN01000053">
    <property type="protein sequence ID" value="OCX24827.1"/>
    <property type="molecule type" value="Genomic_DNA"/>
</dbReference>
<organism evidence="1 2">
    <name type="scientific">Pseudomonas graminis</name>
    <dbReference type="NCBI Taxonomy" id="158627"/>
    <lineage>
        <taxon>Bacteria</taxon>
        <taxon>Pseudomonadati</taxon>
        <taxon>Pseudomonadota</taxon>
        <taxon>Gammaproteobacteria</taxon>
        <taxon>Pseudomonadales</taxon>
        <taxon>Pseudomonadaceae</taxon>
        <taxon>Pseudomonas</taxon>
    </lineage>
</organism>
<comment type="caution">
    <text evidence="1">The sequence shown here is derived from an EMBL/GenBank/DDBJ whole genome shotgun (WGS) entry which is preliminary data.</text>
</comment>
<proteinExistence type="predicted"/>
<name>A0A1C2ECZ1_9PSED</name>
<dbReference type="OrthoDB" id="7605209at2"/>
<dbReference type="RefSeq" id="WP_065987053.1">
    <property type="nucleotide sequence ID" value="NZ_MDEN01000053.1"/>
</dbReference>
<accession>A0A1C2ECZ1</accession>
<evidence type="ECO:0000313" key="2">
    <source>
        <dbReference type="Proteomes" id="UP000095143"/>
    </source>
</evidence>
<dbReference type="Proteomes" id="UP000095143">
    <property type="component" value="Unassembled WGS sequence"/>
</dbReference>
<evidence type="ECO:0000313" key="1">
    <source>
        <dbReference type="EMBL" id="OCX24827.1"/>
    </source>
</evidence>
<reference evidence="1 2" key="1">
    <citation type="submission" date="2016-08" db="EMBL/GenBank/DDBJ databases">
        <title>Whole genome sequence of Pseudomonas graminis strain UASWS1507, a potential biological control agent for agriculture.</title>
        <authorList>
            <person name="Crovadore J."/>
            <person name="Calmin G."/>
            <person name="Chablais R."/>
            <person name="Cochard B."/>
            <person name="Lefort F."/>
        </authorList>
    </citation>
    <scope>NUCLEOTIDE SEQUENCE [LARGE SCALE GENOMIC DNA]</scope>
    <source>
        <strain evidence="1 2">UASWS1507</strain>
    </source>
</reference>